<dbReference type="AlphaFoldDB" id="C3SAC5"/>
<dbReference type="RefSeq" id="XP_024312629.1">
    <property type="nucleotide sequence ID" value="XM_024456861.1"/>
</dbReference>
<feature type="domain" description="DUF3615" evidence="1">
    <location>
        <begin position="72"/>
        <end position="172"/>
    </location>
</feature>
<sequence>MGETPKLGERDDVGGLEIGGDPVPRRCSMSIKEFRAIWVAAAKRMEPSVEYLNPEERAQRQRDRERDMLLIALKSYANRINMQPSELEFVQVTDMNVIQEFLKHYMHFNFLVRVSGATAPTLFFAELKPRCASEEDVYLCTPVPVPVEQEEEGHAFGACLGCRHRAKELVHPRSGGYLGGHELVYCYTDAMLDSDDDDYM</sequence>
<dbReference type="EnsemblPlants" id="KQK24136">
    <property type="protein sequence ID" value="KQK24136"/>
    <property type="gene ID" value="BRADI_1g78360v3"/>
</dbReference>
<accession>C3SAC5</accession>
<reference evidence="3 4" key="2">
    <citation type="journal article" date="2010" name="Nature">
        <title>Genome sequencing and analysis of the model grass Brachypodium distachyon.</title>
        <authorList>
            <consortium name="International Brachypodium Initiative"/>
        </authorList>
    </citation>
    <scope>NUCLEOTIDE SEQUENCE [LARGE SCALE GENOMIC DNA]</scope>
    <source>
        <strain evidence="3">Bd21</strain>
        <strain evidence="4">cv. Bd21</strain>
    </source>
</reference>
<dbReference type="EMBL" id="CM000880">
    <property type="protein sequence ID" value="KQK24136.1"/>
    <property type="molecule type" value="Genomic_DNA"/>
</dbReference>
<dbReference type="OMA" id="SIKEFRA"/>
<evidence type="ECO:0000313" key="5">
    <source>
        <dbReference type="Proteomes" id="UP000008810"/>
    </source>
</evidence>
<dbReference type="HOGENOM" id="CLU_086186_2_0_1"/>
<dbReference type="EMBL" id="EU730901">
    <property type="protein sequence ID" value="ACF22759.1"/>
    <property type="molecule type" value="Genomic_DNA"/>
</dbReference>
<gene>
    <name evidence="4" type="primary">LOC112269772</name>
    <name evidence="3" type="ORF">BRADI_1g78360v3</name>
</gene>
<reference evidence="4" key="4">
    <citation type="submission" date="2018-08" db="UniProtKB">
        <authorList>
            <consortium name="EnsemblPlants"/>
        </authorList>
    </citation>
    <scope>IDENTIFICATION</scope>
    <source>
        <strain evidence="4">cv. Bd21</strain>
    </source>
</reference>
<keyword evidence="5" id="KW-1185">Reference proteome</keyword>
<dbReference type="eggNOG" id="ENOG502R3IH">
    <property type="taxonomic scope" value="Eukaryota"/>
</dbReference>
<protein>
    <recommendedName>
        <fullName evidence="1">DUF3615 domain-containing protein</fullName>
    </recommendedName>
</protein>
<organism evidence="2">
    <name type="scientific">Brachypodium distachyon</name>
    <name type="common">Purple false brome</name>
    <name type="synonym">Trachynia distachya</name>
    <dbReference type="NCBI Taxonomy" id="15368"/>
    <lineage>
        <taxon>Eukaryota</taxon>
        <taxon>Viridiplantae</taxon>
        <taxon>Streptophyta</taxon>
        <taxon>Embryophyta</taxon>
        <taxon>Tracheophyta</taxon>
        <taxon>Spermatophyta</taxon>
        <taxon>Magnoliopsida</taxon>
        <taxon>Liliopsida</taxon>
        <taxon>Poales</taxon>
        <taxon>Poaceae</taxon>
        <taxon>BOP clade</taxon>
        <taxon>Pooideae</taxon>
        <taxon>Stipodae</taxon>
        <taxon>Brachypodieae</taxon>
        <taxon>Brachypodium</taxon>
    </lineage>
</organism>
<dbReference type="Gramene" id="KQK24136">
    <property type="protein sequence ID" value="KQK24136"/>
    <property type="gene ID" value="BRADI_1g78360v3"/>
</dbReference>
<reference evidence="3" key="3">
    <citation type="submission" date="2017-06" db="EMBL/GenBank/DDBJ databases">
        <title>WGS assembly of Brachypodium distachyon.</title>
        <authorList>
            <consortium name="The International Brachypodium Initiative"/>
            <person name="Lucas S."/>
            <person name="Harmon-Smith M."/>
            <person name="Lail K."/>
            <person name="Tice H."/>
            <person name="Grimwood J."/>
            <person name="Bruce D."/>
            <person name="Barry K."/>
            <person name="Shu S."/>
            <person name="Lindquist E."/>
            <person name="Wang M."/>
            <person name="Pitluck S."/>
            <person name="Vogel J.P."/>
            <person name="Garvin D.F."/>
            <person name="Mockler T.C."/>
            <person name="Schmutz J."/>
            <person name="Rokhsar D."/>
            <person name="Bevan M.W."/>
        </authorList>
    </citation>
    <scope>NUCLEOTIDE SEQUENCE</scope>
    <source>
        <strain evidence="3">Bd21</strain>
    </source>
</reference>
<name>C3SAC5_BRADI</name>
<reference evidence="2" key="1">
    <citation type="journal article" date="2009" name="Plant Mol. Biol.">
        <title>Structural characterization of Brachypodium genome and its syntenic relationship with rice and wheat.</title>
        <authorList>
            <person name="Huo N."/>
            <person name="Vogel J.P."/>
            <person name="Lazo G.R."/>
            <person name="You F.M."/>
            <person name="Ma Y."/>
            <person name="McMahon S."/>
            <person name="Dvorak J."/>
            <person name="Anderson O.D."/>
            <person name="Luo M.C."/>
            <person name="Gu Y.Q."/>
        </authorList>
    </citation>
    <scope>NUCLEOTIDE SEQUENCE</scope>
</reference>
<evidence type="ECO:0000313" key="2">
    <source>
        <dbReference type="EMBL" id="ACF22759.1"/>
    </source>
</evidence>
<evidence type="ECO:0000259" key="1">
    <source>
        <dbReference type="Pfam" id="PF12274"/>
    </source>
</evidence>
<evidence type="ECO:0000313" key="3">
    <source>
        <dbReference type="EMBL" id="KQK24136.1"/>
    </source>
</evidence>
<dbReference type="PANTHER" id="PTHR33326:SF11">
    <property type="entry name" value="OS10G0373300 PROTEIN"/>
    <property type="match status" value="1"/>
</dbReference>
<dbReference type="OrthoDB" id="664302at2759"/>
<proteinExistence type="predicted"/>
<dbReference type="PANTHER" id="PTHR33326">
    <property type="entry name" value="OS05G0543800 PROTEIN"/>
    <property type="match status" value="1"/>
</dbReference>
<evidence type="ECO:0000313" key="4">
    <source>
        <dbReference type="EnsemblPlants" id="KQK24136"/>
    </source>
</evidence>
<dbReference type="Pfam" id="PF12274">
    <property type="entry name" value="DUF3615"/>
    <property type="match status" value="1"/>
</dbReference>
<dbReference type="InterPro" id="IPR022059">
    <property type="entry name" value="DUF3615"/>
</dbReference>
<dbReference type="Proteomes" id="UP000008810">
    <property type="component" value="Chromosome 1"/>
</dbReference>
<dbReference type="GeneID" id="112269772"/>